<protein>
    <submittedName>
        <fullName evidence="1">Uncharacterized protein</fullName>
    </submittedName>
</protein>
<evidence type="ECO:0000313" key="1">
    <source>
        <dbReference type="EMBL" id="PLN84546.1"/>
    </source>
</evidence>
<dbReference type="AlphaFoldDB" id="A0A2J5I3S0"/>
<dbReference type="EMBL" id="KZ559510">
    <property type="protein sequence ID" value="PLN84546.1"/>
    <property type="molecule type" value="Genomic_DNA"/>
</dbReference>
<keyword evidence="2" id="KW-1185">Reference proteome</keyword>
<dbReference type="Proteomes" id="UP000235023">
    <property type="component" value="Unassembled WGS sequence"/>
</dbReference>
<proteinExistence type="predicted"/>
<sequence length="91" mass="10257">MLLFLTDTAYRDTTAFMLFLTVMLRSESIQCTTRPGDQEYDTGDSSVLRRLILDMLAATVSVLYNLKLKMNRSSLHASAFDIHALIGPVNR</sequence>
<accession>A0A2J5I3S0</accession>
<gene>
    <name evidence="1" type="ORF">BDW42DRAFT_162180</name>
</gene>
<evidence type="ECO:0000313" key="2">
    <source>
        <dbReference type="Proteomes" id="UP000235023"/>
    </source>
</evidence>
<name>A0A2J5I3S0_9EURO</name>
<organism evidence="1 2">
    <name type="scientific">Aspergillus taichungensis</name>
    <dbReference type="NCBI Taxonomy" id="482145"/>
    <lineage>
        <taxon>Eukaryota</taxon>
        <taxon>Fungi</taxon>
        <taxon>Dikarya</taxon>
        <taxon>Ascomycota</taxon>
        <taxon>Pezizomycotina</taxon>
        <taxon>Eurotiomycetes</taxon>
        <taxon>Eurotiomycetidae</taxon>
        <taxon>Eurotiales</taxon>
        <taxon>Aspergillaceae</taxon>
        <taxon>Aspergillus</taxon>
        <taxon>Aspergillus subgen. Circumdati</taxon>
    </lineage>
</organism>
<reference evidence="2" key="1">
    <citation type="submission" date="2017-12" db="EMBL/GenBank/DDBJ databases">
        <authorList>
            <consortium name="DOE Joint Genome Institute"/>
            <person name="Mondo S.J."/>
            <person name="Kjaerbolling I."/>
            <person name="Vesth T.C."/>
            <person name="Frisvad J.C."/>
            <person name="Nybo J.L."/>
            <person name="Theobald S."/>
            <person name="Kuo A."/>
            <person name="Bowyer P."/>
            <person name="Matsuda Y."/>
            <person name="Lyhne E.K."/>
            <person name="Kogle M.E."/>
            <person name="Clum A."/>
            <person name="Lipzen A."/>
            <person name="Salamov A."/>
            <person name="Ngan C.Y."/>
            <person name="Daum C."/>
            <person name="Chiniquy J."/>
            <person name="Barry K."/>
            <person name="LaButti K."/>
            <person name="Haridas S."/>
            <person name="Simmons B.A."/>
            <person name="Magnuson J.K."/>
            <person name="Mortensen U.H."/>
            <person name="Larsen T.O."/>
            <person name="Grigoriev I.V."/>
            <person name="Baker S.E."/>
            <person name="Andersen M.R."/>
            <person name="Nordberg H.P."/>
            <person name="Cantor M.N."/>
            <person name="Hua S.X."/>
        </authorList>
    </citation>
    <scope>NUCLEOTIDE SEQUENCE [LARGE SCALE GENOMIC DNA]</scope>
    <source>
        <strain evidence="2">IBT 19404</strain>
    </source>
</reference>